<keyword evidence="2" id="KW-1185">Reference proteome</keyword>
<proteinExistence type="predicted"/>
<comment type="caution">
    <text evidence="1">The sequence shown here is derived from an EMBL/GenBank/DDBJ whole genome shotgun (WGS) entry which is preliminary data.</text>
</comment>
<gene>
    <name evidence="1" type="ORF">Pme01_49370</name>
</gene>
<organism evidence="1 2">
    <name type="scientific">Planosporangium mesophilum</name>
    <dbReference type="NCBI Taxonomy" id="689768"/>
    <lineage>
        <taxon>Bacteria</taxon>
        <taxon>Bacillati</taxon>
        <taxon>Actinomycetota</taxon>
        <taxon>Actinomycetes</taxon>
        <taxon>Micromonosporales</taxon>
        <taxon>Micromonosporaceae</taxon>
        <taxon>Planosporangium</taxon>
    </lineage>
</organism>
<evidence type="ECO:0000313" key="1">
    <source>
        <dbReference type="EMBL" id="GII25340.1"/>
    </source>
</evidence>
<accession>A0A8J3X2D4</accession>
<protein>
    <submittedName>
        <fullName evidence="1">Uncharacterized protein</fullName>
    </submittedName>
</protein>
<dbReference type="AlphaFoldDB" id="A0A8J3X2D4"/>
<dbReference type="EMBL" id="BOON01000050">
    <property type="protein sequence ID" value="GII25340.1"/>
    <property type="molecule type" value="Genomic_DNA"/>
</dbReference>
<sequence length="67" mass="7509">MPARRPAPSFQIRVIGPAGWAEKLLNHLAEQATPLFGPLVTCTTQTRPARRRGHVRAYFTVTPKEEI</sequence>
<dbReference type="Proteomes" id="UP000599074">
    <property type="component" value="Unassembled WGS sequence"/>
</dbReference>
<name>A0A8J3X2D4_9ACTN</name>
<dbReference type="RefSeq" id="WP_168115141.1">
    <property type="nucleotide sequence ID" value="NZ_BOON01000050.1"/>
</dbReference>
<evidence type="ECO:0000313" key="2">
    <source>
        <dbReference type="Proteomes" id="UP000599074"/>
    </source>
</evidence>
<reference evidence="1" key="1">
    <citation type="submission" date="2021-01" db="EMBL/GenBank/DDBJ databases">
        <title>Whole genome shotgun sequence of Planosporangium mesophilum NBRC 109066.</title>
        <authorList>
            <person name="Komaki H."/>
            <person name="Tamura T."/>
        </authorList>
    </citation>
    <scope>NUCLEOTIDE SEQUENCE</scope>
    <source>
        <strain evidence="1">NBRC 109066</strain>
    </source>
</reference>